<reference evidence="3 4" key="1">
    <citation type="journal article" date="2018" name="IMA Fungus">
        <title>IMA Genome-F 9: Draft genome sequence of Annulohypoxylon stygium, Aspergillus mulundensis, Berkeleyomyces basicola (syn. Thielaviopsis basicola), Ceratocystis smalleyi, two Cercospora beticola strains, Coleophoma cylindrospora, Fusarium fracticaudum, Phialophora cf. hyalina, and Morchella septimelata.</title>
        <authorList>
            <person name="Wingfield B.D."/>
            <person name="Bills G.F."/>
            <person name="Dong Y."/>
            <person name="Huang W."/>
            <person name="Nel W.J."/>
            <person name="Swalarsk-Parry B.S."/>
            <person name="Vaghefi N."/>
            <person name="Wilken P.M."/>
            <person name="An Z."/>
            <person name="de Beer Z.W."/>
            <person name="De Vos L."/>
            <person name="Chen L."/>
            <person name="Duong T.A."/>
            <person name="Gao Y."/>
            <person name="Hammerbacher A."/>
            <person name="Kikkert J.R."/>
            <person name="Li Y."/>
            <person name="Li H."/>
            <person name="Li K."/>
            <person name="Li Q."/>
            <person name="Liu X."/>
            <person name="Ma X."/>
            <person name="Naidoo K."/>
            <person name="Pethybridge S.J."/>
            <person name="Sun J."/>
            <person name="Steenkamp E.T."/>
            <person name="van der Nest M.A."/>
            <person name="van Wyk S."/>
            <person name="Wingfield M.J."/>
            <person name="Xiong C."/>
            <person name="Yue Q."/>
            <person name="Zhang X."/>
        </authorList>
    </citation>
    <scope>NUCLEOTIDE SEQUENCE [LARGE SCALE GENOMIC DNA]</scope>
    <source>
        <strain evidence="3 4">BP5796</strain>
    </source>
</reference>
<evidence type="ECO:0000259" key="2">
    <source>
        <dbReference type="Pfam" id="PF06985"/>
    </source>
</evidence>
<dbReference type="EMBL" id="PDLN01000018">
    <property type="protein sequence ID" value="RDW61509.1"/>
    <property type="molecule type" value="Genomic_DNA"/>
</dbReference>
<keyword evidence="4" id="KW-1185">Reference proteome</keyword>
<dbReference type="Pfam" id="PF06985">
    <property type="entry name" value="HET"/>
    <property type="match status" value="1"/>
</dbReference>
<name>A0A3D8QI96_9HELO</name>
<dbReference type="Pfam" id="PF26639">
    <property type="entry name" value="Het-6_barrel"/>
    <property type="match status" value="1"/>
</dbReference>
<dbReference type="Proteomes" id="UP000256328">
    <property type="component" value="Unassembled WGS sequence"/>
</dbReference>
<proteinExistence type="predicted"/>
<evidence type="ECO:0000313" key="4">
    <source>
        <dbReference type="Proteomes" id="UP000256328"/>
    </source>
</evidence>
<gene>
    <name evidence="3" type="ORF">BP5796_11401</name>
</gene>
<feature type="domain" description="Heterokaryon incompatibility" evidence="2">
    <location>
        <begin position="66"/>
        <end position="211"/>
    </location>
</feature>
<dbReference type="InterPro" id="IPR010730">
    <property type="entry name" value="HET"/>
</dbReference>
<comment type="caution">
    <text evidence="3">The sequence shown here is derived from an EMBL/GenBank/DDBJ whole genome shotgun (WGS) entry which is preliminary data.</text>
</comment>
<feature type="compositionally biased region" description="Pro residues" evidence="1">
    <location>
        <begin position="1"/>
        <end position="12"/>
    </location>
</feature>
<dbReference type="InterPro" id="IPR052895">
    <property type="entry name" value="HetReg/Transcr_Mod"/>
</dbReference>
<dbReference type="AlphaFoldDB" id="A0A3D8QI96"/>
<protein>
    <recommendedName>
        <fullName evidence="2">Heterokaryon incompatibility domain-containing protein</fullName>
    </recommendedName>
</protein>
<evidence type="ECO:0000313" key="3">
    <source>
        <dbReference type="EMBL" id="RDW61509.1"/>
    </source>
</evidence>
<evidence type="ECO:0000256" key="1">
    <source>
        <dbReference type="SAM" id="MobiDB-lite"/>
    </source>
</evidence>
<dbReference type="PANTHER" id="PTHR24148">
    <property type="entry name" value="ANKYRIN REPEAT DOMAIN-CONTAINING PROTEIN 39 HOMOLOG-RELATED"/>
    <property type="match status" value="1"/>
</dbReference>
<accession>A0A3D8QI96</accession>
<sequence>MAPRLPPTPFCIPSPSSSPDGLATHSPYKPLGENQIRLVKIQPATSECDDVYCHLNPISRDSPLQYRALSYAWGPSSERNVGRIYLEGERHAVTRTLEIALRKLRCQDNQPLWIWIDALCINQDDLDEKREQVEKMRLIYEHAKEVSIWLGPEDASSNGDLAWKLIKQISGCPRNSHALSDLVRSSRKEEFSALTLFFRRDYFWRVWVVQEIHCANQATAYYSSESIPWPALLEVCDKLSDVRALLRGSIYHDNPTSLFSLMTGGPKNLAVLRTATKSAAPLYGANAPSLYDLMNMHMSKSATDARDKVYGIVGISADRETFGAIDYDRSVQDTYIHTAQHLIERTGSLNIICIQQNDTNVLKLPSWVPDWERRHLYPTHRPMGLRSRKPRFSASGLSSMNVAFLNDGKVLSAAGFMVDTIKAAAEPVYVEGPESVVEPTLLKFHNWWTVFIENVGSAPEDLEVFGRTFCGGSWAPSYAEGDFKEEPSQRLVLFFGLIQVLLPHLVKDGSPVPLLDSAELINNKMLGKRQRAMAASAALRMHAKRLVVTESKLAGLAPQLSQKGDKVAVLFGCDYPVVLRAVDNHWELIGEVYIDGIMEGQAMTDYRSGKFTEQTFYIY</sequence>
<organism evidence="3 4">
    <name type="scientific">Coleophoma crateriformis</name>
    <dbReference type="NCBI Taxonomy" id="565419"/>
    <lineage>
        <taxon>Eukaryota</taxon>
        <taxon>Fungi</taxon>
        <taxon>Dikarya</taxon>
        <taxon>Ascomycota</taxon>
        <taxon>Pezizomycotina</taxon>
        <taxon>Leotiomycetes</taxon>
        <taxon>Helotiales</taxon>
        <taxon>Dermateaceae</taxon>
        <taxon>Coleophoma</taxon>
    </lineage>
</organism>
<dbReference type="OrthoDB" id="194358at2759"/>
<feature type="region of interest" description="Disordered" evidence="1">
    <location>
        <begin position="1"/>
        <end position="25"/>
    </location>
</feature>
<dbReference type="PANTHER" id="PTHR24148:SF64">
    <property type="entry name" value="HETEROKARYON INCOMPATIBILITY DOMAIN-CONTAINING PROTEIN"/>
    <property type="match status" value="1"/>
</dbReference>